<dbReference type="PANTHER" id="PTHR21183">
    <property type="entry name" value="RIBOSOMAL PROTEIN L47, MITOCHONDRIAL-RELATED"/>
    <property type="match status" value="1"/>
</dbReference>
<evidence type="ECO:0000256" key="5">
    <source>
        <dbReference type="ARBA" id="ARBA00023274"/>
    </source>
</evidence>
<accession>A0AA85K0S7</accession>
<keyword evidence="7" id="KW-1185">Reference proteome</keyword>
<evidence type="ECO:0000256" key="3">
    <source>
        <dbReference type="ARBA" id="ARBA00022980"/>
    </source>
</evidence>
<keyword evidence="3" id="KW-0689">Ribosomal protein</keyword>
<protein>
    <recommendedName>
        <fullName evidence="6">Large ribosomal subunit protein uL29m</fullName>
    </recommendedName>
</protein>
<dbReference type="InterPro" id="IPR010729">
    <property type="entry name" value="Ribosomal_uL29_mit"/>
</dbReference>
<name>A0AA85K0S7_TRIRE</name>
<dbReference type="Proteomes" id="UP000050795">
    <property type="component" value="Unassembled WGS sequence"/>
</dbReference>
<sequence>MTNTIIPCIVIFNICANCDCAALMNFSVTVAISRFNIVLLAVDVREVTDTKVLVIILSRSLFRFLRVNRLQSFTFSTTYKLTGLDEFFDEKKNWGETTVSCGRPWRKEELRLKSNVDLHKLWYILLKERNMLMTMEEEHYRCLERMPSSERFEKVEESMENLLMVVEERNRAVDELEKGEWIGPTVVEKVDQLGREVPTLTSEHFTPKVIKSYAESDESMWSQKTLKLLQLERERNIARKRERKRRERYFERLDHWKKIDYLDEKSIEKRAV</sequence>
<organism evidence="7 8">
    <name type="scientific">Trichobilharzia regenti</name>
    <name type="common">Nasal bird schistosome</name>
    <dbReference type="NCBI Taxonomy" id="157069"/>
    <lineage>
        <taxon>Eukaryota</taxon>
        <taxon>Metazoa</taxon>
        <taxon>Spiralia</taxon>
        <taxon>Lophotrochozoa</taxon>
        <taxon>Platyhelminthes</taxon>
        <taxon>Trematoda</taxon>
        <taxon>Digenea</taxon>
        <taxon>Strigeidida</taxon>
        <taxon>Schistosomatoidea</taxon>
        <taxon>Schistosomatidae</taxon>
        <taxon>Trichobilharzia</taxon>
    </lineage>
</organism>
<evidence type="ECO:0000313" key="7">
    <source>
        <dbReference type="Proteomes" id="UP000050795"/>
    </source>
</evidence>
<dbReference type="WBParaSite" id="TREG1_69880.1">
    <property type="protein sequence ID" value="TREG1_69880.1"/>
    <property type="gene ID" value="TREG1_69880"/>
</dbReference>
<evidence type="ECO:0000256" key="6">
    <source>
        <dbReference type="ARBA" id="ARBA00035289"/>
    </source>
</evidence>
<keyword evidence="4" id="KW-0496">Mitochondrion</keyword>
<dbReference type="GO" id="GO:0032543">
    <property type="term" value="P:mitochondrial translation"/>
    <property type="evidence" value="ECO:0007669"/>
    <property type="project" value="TreeGrafter"/>
</dbReference>
<dbReference type="AlphaFoldDB" id="A0AA85K0S7"/>
<dbReference type="Gene3D" id="6.10.330.20">
    <property type="match status" value="1"/>
</dbReference>
<evidence type="ECO:0000256" key="2">
    <source>
        <dbReference type="ARBA" id="ARBA00009254"/>
    </source>
</evidence>
<dbReference type="GO" id="GO:0005762">
    <property type="term" value="C:mitochondrial large ribosomal subunit"/>
    <property type="evidence" value="ECO:0007669"/>
    <property type="project" value="TreeGrafter"/>
</dbReference>
<dbReference type="GO" id="GO:0003735">
    <property type="term" value="F:structural constituent of ribosome"/>
    <property type="evidence" value="ECO:0007669"/>
    <property type="project" value="InterPro"/>
</dbReference>
<evidence type="ECO:0000256" key="4">
    <source>
        <dbReference type="ARBA" id="ARBA00023128"/>
    </source>
</evidence>
<proteinExistence type="inferred from homology"/>
<dbReference type="PANTHER" id="PTHR21183:SF18">
    <property type="entry name" value="LARGE RIBOSOMAL SUBUNIT PROTEIN UL29M"/>
    <property type="match status" value="1"/>
</dbReference>
<comment type="subcellular location">
    <subcellularLocation>
        <location evidence="1">Mitochondrion</location>
    </subcellularLocation>
</comment>
<evidence type="ECO:0000256" key="1">
    <source>
        <dbReference type="ARBA" id="ARBA00004173"/>
    </source>
</evidence>
<dbReference type="InterPro" id="IPR038340">
    <property type="entry name" value="MRP-L47_sf"/>
</dbReference>
<dbReference type="Pfam" id="PF06984">
    <property type="entry name" value="MRP-L47"/>
    <property type="match status" value="1"/>
</dbReference>
<comment type="similarity">
    <text evidence="2">Belongs to the universal ribosomal protein uL29 family.</text>
</comment>
<keyword evidence="5" id="KW-0687">Ribonucleoprotein</keyword>
<reference evidence="7" key="1">
    <citation type="submission" date="2022-06" db="EMBL/GenBank/DDBJ databases">
        <authorList>
            <person name="Berger JAMES D."/>
            <person name="Berger JAMES D."/>
        </authorList>
    </citation>
    <scope>NUCLEOTIDE SEQUENCE [LARGE SCALE GENOMIC DNA]</scope>
</reference>
<evidence type="ECO:0000313" key="8">
    <source>
        <dbReference type="WBParaSite" id="TREG1_69880.1"/>
    </source>
</evidence>
<reference evidence="8" key="2">
    <citation type="submission" date="2023-11" db="UniProtKB">
        <authorList>
            <consortium name="WormBaseParasite"/>
        </authorList>
    </citation>
    <scope>IDENTIFICATION</scope>
</reference>